<evidence type="ECO:0000256" key="1">
    <source>
        <dbReference type="SAM" id="Phobius"/>
    </source>
</evidence>
<accession>A0AAN1XXL2</accession>
<feature type="transmembrane region" description="Helical" evidence="1">
    <location>
        <begin position="45"/>
        <end position="65"/>
    </location>
</feature>
<dbReference type="AlphaFoldDB" id="A0AAN1XXL2"/>
<reference evidence="2 3" key="1">
    <citation type="journal article" date="2022" name="ISME Commun">
        <title>Vulcanimicrobium alpinus gen. nov. sp. nov., the first cultivated representative of the candidate phylum 'Eremiobacterota', is a metabolically versatile aerobic anoxygenic phototroph.</title>
        <authorList>
            <person name="Yabe S."/>
            <person name="Muto K."/>
            <person name="Abe K."/>
            <person name="Yokota A."/>
            <person name="Staudigel H."/>
            <person name="Tebo B.M."/>
        </authorList>
    </citation>
    <scope>NUCLEOTIDE SEQUENCE [LARGE SCALE GENOMIC DNA]</scope>
    <source>
        <strain evidence="2 3">WC8-2</strain>
    </source>
</reference>
<gene>
    <name evidence="2" type="ORF">WPS_17470</name>
</gene>
<dbReference type="KEGG" id="vab:WPS_17470"/>
<feature type="transmembrane region" description="Helical" evidence="1">
    <location>
        <begin position="110"/>
        <end position="131"/>
    </location>
</feature>
<keyword evidence="1" id="KW-0812">Transmembrane</keyword>
<dbReference type="Proteomes" id="UP001317532">
    <property type="component" value="Chromosome"/>
</dbReference>
<feature type="transmembrane region" description="Helical" evidence="1">
    <location>
        <begin position="71"/>
        <end position="89"/>
    </location>
</feature>
<sequence length="181" mass="18893">MPALSAWSNFYVVTGSSAAALTGLMFVVITLVVANRSTATREGIATFSTPTVAHFSAALLVSAIMSAPWRALSHVAAVVGIVGAVGLTYSAMIAYRARRQTAYDPDLEDLVWYVVMPLIAYLVIGGAALGLARYPAVAPFVLAAGSVLLIFLGIHNAWDVVTYLAIEKVEPPDDAAPPSGA</sequence>
<feature type="transmembrane region" description="Helical" evidence="1">
    <location>
        <begin position="12"/>
        <end position="33"/>
    </location>
</feature>
<proteinExistence type="predicted"/>
<organism evidence="2 3">
    <name type="scientific">Vulcanimicrobium alpinum</name>
    <dbReference type="NCBI Taxonomy" id="3016050"/>
    <lineage>
        <taxon>Bacteria</taxon>
        <taxon>Bacillati</taxon>
        <taxon>Vulcanimicrobiota</taxon>
        <taxon>Vulcanimicrobiia</taxon>
        <taxon>Vulcanimicrobiales</taxon>
        <taxon>Vulcanimicrobiaceae</taxon>
        <taxon>Vulcanimicrobium</taxon>
    </lineage>
</organism>
<keyword evidence="3" id="KW-1185">Reference proteome</keyword>
<evidence type="ECO:0000313" key="2">
    <source>
        <dbReference type="EMBL" id="BDE06471.1"/>
    </source>
</evidence>
<keyword evidence="1" id="KW-1133">Transmembrane helix</keyword>
<evidence type="ECO:0000313" key="3">
    <source>
        <dbReference type="Proteomes" id="UP001317532"/>
    </source>
</evidence>
<dbReference type="EMBL" id="AP025523">
    <property type="protein sequence ID" value="BDE06471.1"/>
    <property type="molecule type" value="Genomic_DNA"/>
</dbReference>
<protein>
    <submittedName>
        <fullName evidence="2">Uncharacterized protein</fullName>
    </submittedName>
</protein>
<keyword evidence="1" id="KW-0472">Membrane</keyword>
<name>A0AAN1XXL2_UNVUL</name>
<feature type="transmembrane region" description="Helical" evidence="1">
    <location>
        <begin position="137"/>
        <end position="158"/>
    </location>
</feature>